<dbReference type="PANTHER" id="PTHR32282:SF32">
    <property type="entry name" value="PENICILLIN-BINDING PROTEIN 2A"/>
    <property type="match status" value="1"/>
</dbReference>
<evidence type="ECO:0000256" key="10">
    <source>
        <dbReference type="ARBA" id="ARBA00022960"/>
    </source>
</evidence>
<comment type="catalytic activity">
    <reaction evidence="17">
        <text>[GlcNAc-(1-&gt;4)-Mur2Ac(oyl-L-Ala-gamma-D-Glu-L-Lys-D-Ala-D-Ala)](n)-di-trans,octa-cis-undecaprenyl diphosphate + beta-D-GlcNAc-(1-&gt;4)-Mur2Ac(oyl-L-Ala-gamma-D-Glu-L-Lys-D-Ala-D-Ala)-di-trans,octa-cis-undecaprenyl diphosphate = [GlcNAc-(1-&gt;4)-Mur2Ac(oyl-L-Ala-gamma-D-Glu-L-Lys-D-Ala-D-Ala)](n+1)-di-trans,octa-cis-undecaprenyl diphosphate + di-trans,octa-cis-undecaprenyl diphosphate + H(+)</text>
        <dbReference type="Rhea" id="RHEA:23708"/>
        <dbReference type="Rhea" id="RHEA-COMP:9602"/>
        <dbReference type="Rhea" id="RHEA-COMP:9603"/>
        <dbReference type="ChEBI" id="CHEBI:15378"/>
        <dbReference type="ChEBI" id="CHEBI:58405"/>
        <dbReference type="ChEBI" id="CHEBI:60033"/>
        <dbReference type="ChEBI" id="CHEBI:78435"/>
        <dbReference type="EC" id="2.4.99.28"/>
    </reaction>
</comment>
<keyword evidence="23" id="KW-1185">Reference proteome</keyword>
<dbReference type="InterPro" id="IPR036116">
    <property type="entry name" value="FN3_sf"/>
</dbReference>
<feature type="region of interest" description="Disordered" evidence="18">
    <location>
        <begin position="12"/>
        <end position="49"/>
    </location>
</feature>
<organism evidence="22 23">
    <name type="scientific">Paenibacillus roseus</name>
    <dbReference type="NCBI Taxonomy" id="2798579"/>
    <lineage>
        <taxon>Bacteria</taxon>
        <taxon>Bacillati</taxon>
        <taxon>Bacillota</taxon>
        <taxon>Bacilli</taxon>
        <taxon>Bacillales</taxon>
        <taxon>Paenibacillaceae</taxon>
        <taxon>Paenibacillus</taxon>
    </lineage>
</organism>
<keyword evidence="9" id="KW-0378">Hydrolase</keyword>
<dbReference type="SUPFAM" id="SSF56601">
    <property type="entry name" value="beta-lactamase/transpeptidase-like"/>
    <property type="match status" value="1"/>
</dbReference>
<keyword evidence="14" id="KW-0511">Multifunctional enzyme</keyword>
<dbReference type="SUPFAM" id="SSF53955">
    <property type="entry name" value="Lysozyme-like"/>
    <property type="match status" value="1"/>
</dbReference>
<comment type="similarity">
    <text evidence="1">In the C-terminal section; belongs to the transpeptidase family.</text>
</comment>
<dbReference type="InterPro" id="IPR050396">
    <property type="entry name" value="Glycosyltr_51/Transpeptidase"/>
</dbReference>
<dbReference type="GO" id="GO:0008955">
    <property type="term" value="F:peptidoglycan glycosyltransferase activity"/>
    <property type="evidence" value="ECO:0007669"/>
    <property type="project" value="UniProtKB-EC"/>
</dbReference>
<evidence type="ECO:0000256" key="17">
    <source>
        <dbReference type="ARBA" id="ARBA00049902"/>
    </source>
</evidence>
<comment type="caution">
    <text evidence="22">The sequence shown here is derived from an EMBL/GenBank/DDBJ whole genome shotgun (WGS) entry which is preliminary data.</text>
</comment>
<evidence type="ECO:0000313" key="22">
    <source>
        <dbReference type="EMBL" id="MBJ6363637.1"/>
    </source>
</evidence>
<dbReference type="EMBL" id="JAELUP010000103">
    <property type="protein sequence ID" value="MBJ6363637.1"/>
    <property type="molecule type" value="Genomic_DNA"/>
</dbReference>
<keyword evidence="6" id="KW-0328">Glycosyltransferase</keyword>
<keyword evidence="15" id="KW-0961">Cell wall biogenesis/degradation</keyword>
<dbReference type="NCBIfam" id="TIGR02074">
    <property type="entry name" value="PBP_1a_fam"/>
    <property type="match status" value="1"/>
</dbReference>
<dbReference type="InterPro" id="IPR036950">
    <property type="entry name" value="PBP_transglycosylase"/>
</dbReference>
<proteinExistence type="inferred from homology"/>
<name>A0A934JAU0_9BACL</name>
<sequence length="897" mass="98423">MRRRFLVYTVSNRDRRPQGRQGEGSRLMAERQSSGRTAPQKKTTKKKGKRKFTLRNTLIVLFFTGALVVLCGIIGYFIITLNGEKILNANKDQFNFAESSVVYDRDGNQILKLFTDENRENVEYSQIPKLLADAFVAVEDRRFREHSGLDFISIGRAVVKDIVARSAVEGGSTITQQLAKNMFLSHDKTILRKATEASIALALDRNFTKDQILEMYLNRIFFGQRASGIKAAAELYFGKEDLNDLEVWEIATLAGIPKAPSAFNPLSNPEKSKERRAVVLQLMYEQGLITKSQMDEAKAVDYDPDKAKRPNNTVFMAFVDYAIDEAMRVTNKTEEELRLGGYEIHTTLNVKAQTIMEDEFKNDDNFEKSGDEQKVQGAMIVADHRNGEIEAMVGGRDYAKNGWNRVVVPRQPGSSFKPITSYGPALQSGNWFPWSTLRDDKECFNGYCPSDSNRNKYIGPVSMSQAIKESRNLPAVWLLNQIGVGTGLEFAKNLGFNLSSEDRNLAIALGGLTHGVTPMEMTQAYSVFANGGKSVDLHTITLIKDKNGLTEYEYKAPKSKQLMSPEAAWYMTQILQGVTEQGGTGARAKVSGRPVAGKTGTTQHGIPGLKSAANRDVWFVGYTPEWTAAVWMGYDKTDKDHLLKKSSGQTVDFFTKVMNAAMKDMPKSSFKKPSGVKETKPPTGVNGFNAVYIQERGDVQLSWTAVEGSNVSYRIYRKEASEPDFKRILDQVDAIAAEDISIEQGKSYEYYVTAYDANTKLESASSAKVKVDIPIEEIQLPDDVLNPGDPNAPGNGQPEDGGNGQVPPDGTGQPDSGNPEGGQGETPGGSPGGEAPNGNDGESAPGWLDNGNSGNRNGNGNGQENNARGNKPGRGNNRPDAGNPHESSSTSIVPPQE</sequence>
<keyword evidence="7" id="KW-0808">Transferase</keyword>
<dbReference type="Pfam" id="PF00905">
    <property type="entry name" value="Transpeptidase"/>
    <property type="match status" value="1"/>
</dbReference>
<evidence type="ECO:0000256" key="14">
    <source>
        <dbReference type="ARBA" id="ARBA00023268"/>
    </source>
</evidence>
<evidence type="ECO:0000256" key="16">
    <source>
        <dbReference type="ARBA" id="ARBA00034000"/>
    </source>
</evidence>
<dbReference type="Pfam" id="PF00912">
    <property type="entry name" value="Transgly"/>
    <property type="match status" value="1"/>
</dbReference>
<dbReference type="GO" id="GO:0008360">
    <property type="term" value="P:regulation of cell shape"/>
    <property type="evidence" value="ECO:0007669"/>
    <property type="project" value="UniProtKB-KW"/>
</dbReference>
<evidence type="ECO:0000256" key="6">
    <source>
        <dbReference type="ARBA" id="ARBA00022676"/>
    </source>
</evidence>
<feature type="domain" description="Penicillin-binding protein transpeptidase" evidence="20">
    <location>
        <begin position="377"/>
        <end position="658"/>
    </location>
</feature>
<evidence type="ECO:0000256" key="2">
    <source>
        <dbReference type="ARBA" id="ARBA00007739"/>
    </source>
</evidence>
<dbReference type="GO" id="GO:0006508">
    <property type="term" value="P:proteolysis"/>
    <property type="evidence" value="ECO:0007669"/>
    <property type="project" value="UniProtKB-KW"/>
</dbReference>
<evidence type="ECO:0000256" key="4">
    <source>
        <dbReference type="ARBA" id="ARBA00022645"/>
    </source>
</evidence>
<gene>
    <name evidence="22" type="ORF">JFN88_20720</name>
</gene>
<dbReference type="InterPro" id="IPR013783">
    <property type="entry name" value="Ig-like_fold"/>
</dbReference>
<dbReference type="Gene3D" id="1.10.3810.10">
    <property type="entry name" value="Biosynthetic peptidoglycan transglycosylase-like"/>
    <property type="match status" value="1"/>
</dbReference>
<evidence type="ECO:0000259" key="20">
    <source>
        <dbReference type="Pfam" id="PF00905"/>
    </source>
</evidence>
<evidence type="ECO:0000256" key="15">
    <source>
        <dbReference type="ARBA" id="ARBA00023316"/>
    </source>
</evidence>
<keyword evidence="12 19" id="KW-1133">Transmembrane helix</keyword>
<evidence type="ECO:0000256" key="7">
    <source>
        <dbReference type="ARBA" id="ARBA00022679"/>
    </source>
</evidence>
<dbReference type="InterPro" id="IPR012338">
    <property type="entry name" value="Beta-lactam/transpept-like"/>
</dbReference>
<keyword evidence="11" id="KW-0573">Peptidoglycan synthesis</keyword>
<evidence type="ECO:0000256" key="9">
    <source>
        <dbReference type="ARBA" id="ARBA00022801"/>
    </source>
</evidence>
<evidence type="ECO:0000259" key="21">
    <source>
        <dbReference type="Pfam" id="PF00912"/>
    </source>
</evidence>
<feature type="transmembrane region" description="Helical" evidence="19">
    <location>
        <begin position="57"/>
        <end position="79"/>
    </location>
</feature>
<dbReference type="SUPFAM" id="SSF49265">
    <property type="entry name" value="Fibronectin type III"/>
    <property type="match status" value="1"/>
</dbReference>
<dbReference type="GO" id="GO:0008658">
    <property type="term" value="F:penicillin binding"/>
    <property type="evidence" value="ECO:0007669"/>
    <property type="project" value="InterPro"/>
</dbReference>
<protein>
    <submittedName>
        <fullName evidence="22">PBP1A family penicillin-binding protein</fullName>
    </submittedName>
</protein>
<feature type="region of interest" description="Disordered" evidence="18">
    <location>
        <begin position="780"/>
        <end position="897"/>
    </location>
</feature>
<evidence type="ECO:0000256" key="19">
    <source>
        <dbReference type="SAM" id="Phobius"/>
    </source>
</evidence>
<keyword evidence="13 19" id="KW-0472">Membrane</keyword>
<reference evidence="22" key="1">
    <citation type="submission" date="2020-12" db="EMBL/GenBank/DDBJ databases">
        <authorList>
            <person name="Huq M.A."/>
        </authorList>
    </citation>
    <scope>NUCLEOTIDE SEQUENCE</scope>
    <source>
        <strain evidence="22">MAHUQ-46</strain>
    </source>
</reference>
<comment type="catalytic activity">
    <reaction evidence="16">
        <text>Preferential cleavage: (Ac)2-L-Lys-D-Ala-|-D-Ala. Also transpeptidation of peptidyl-alanyl moieties that are N-acyl substituents of D-alanine.</text>
        <dbReference type="EC" id="3.4.16.4"/>
    </reaction>
</comment>
<dbReference type="Proteomes" id="UP000640274">
    <property type="component" value="Unassembled WGS sequence"/>
</dbReference>
<dbReference type="GO" id="GO:0009002">
    <property type="term" value="F:serine-type D-Ala-D-Ala carboxypeptidase activity"/>
    <property type="evidence" value="ECO:0007669"/>
    <property type="project" value="UniProtKB-EC"/>
</dbReference>
<dbReference type="FunFam" id="1.10.3810.10:FF:000001">
    <property type="entry name" value="Penicillin-binding protein 1A"/>
    <property type="match status" value="1"/>
</dbReference>
<feature type="compositionally biased region" description="Gly residues" evidence="18">
    <location>
        <begin position="819"/>
        <end position="832"/>
    </location>
</feature>
<dbReference type="InterPro" id="IPR023346">
    <property type="entry name" value="Lysozyme-like_dom_sf"/>
</dbReference>
<dbReference type="Gene3D" id="3.40.710.10">
    <property type="entry name" value="DD-peptidase/beta-lactamase superfamily"/>
    <property type="match status" value="1"/>
</dbReference>
<evidence type="ECO:0000256" key="13">
    <source>
        <dbReference type="ARBA" id="ARBA00023136"/>
    </source>
</evidence>
<feature type="compositionally biased region" description="Low complexity" evidence="18">
    <location>
        <begin position="850"/>
        <end position="870"/>
    </location>
</feature>
<evidence type="ECO:0000256" key="11">
    <source>
        <dbReference type="ARBA" id="ARBA00022984"/>
    </source>
</evidence>
<keyword evidence="10" id="KW-0133">Cell shape</keyword>
<dbReference type="GO" id="GO:0030288">
    <property type="term" value="C:outer membrane-bounded periplasmic space"/>
    <property type="evidence" value="ECO:0007669"/>
    <property type="project" value="TreeGrafter"/>
</dbReference>
<dbReference type="Gene3D" id="2.60.40.10">
    <property type="entry name" value="Immunoglobulins"/>
    <property type="match status" value="1"/>
</dbReference>
<evidence type="ECO:0000256" key="1">
    <source>
        <dbReference type="ARBA" id="ARBA00007090"/>
    </source>
</evidence>
<evidence type="ECO:0000256" key="12">
    <source>
        <dbReference type="ARBA" id="ARBA00022989"/>
    </source>
</evidence>
<keyword evidence="5" id="KW-0645">Protease</keyword>
<comment type="similarity">
    <text evidence="2">In the N-terminal section; belongs to the glycosyltransferase 51 family.</text>
</comment>
<evidence type="ECO:0000256" key="5">
    <source>
        <dbReference type="ARBA" id="ARBA00022670"/>
    </source>
</evidence>
<feature type="domain" description="Glycosyl transferase family 51" evidence="21">
    <location>
        <begin position="109"/>
        <end position="283"/>
    </location>
</feature>
<evidence type="ECO:0000256" key="18">
    <source>
        <dbReference type="SAM" id="MobiDB-lite"/>
    </source>
</evidence>
<feature type="compositionally biased region" description="Polar residues" evidence="18">
    <location>
        <begin position="885"/>
        <end position="897"/>
    </location>
</feature>
<dbReference type="GO" id="GO:0009252">
    <property type="term" value="P:peptidoglycan biosynthetic process"/>
    <property type="evidence" value="ECO:0007669"/>
    <property type="project" value="UniProtKB-KW"/>
</dbReference>
<accession>A0A934JAU0</accession>
<keyword evidence="8 19" id="KW-0812">Transmembrane</keyword>
<keyword evidence="3" id="KW-1003">Cell membrane</keyword>
<evidence type="ECO:0000256" key="8">
    <source>
        <dbReference type="ARBA" id="ARBA00022692"/>
    </source>
</evidence>
<evidence type="ECO:0000313" key="23">
    <source>
        <dbReference type="Proteomes" id="UP000640274"/>
    </source>
</evidence>
<dbReference type="PANTHER" id="PTHR32282">
    <property type="entry name" value="BINDING PROTEIN TRANSPEPTIDASE, PUTATIVE-RELATED"/>
    <property type="match status" value="1"/>
</dbReference>
<dbReference type="AlphaFoldDB" id="A0A934JAU0"/>
<keyword evidence="4" id="KW-0121">Carboxypeptidase</keyword>
<dbReference type="InterPro" id="IPR001460">
    <property type="entry name" value="PCN-bd_Tpept"/>
</dbReference>
<feature type="region of interest" description="Disordered" evidence="18">
    <location>
        <begin position="585"/>
        <end position="607"/>
    </location>
</feature>
<dbReference type="GO" id="GO:0071555">
    <property type="term" value="P:cell wall organization"/>
    <property type="evidence" value="ECO:0007669"/>
    <property type="project" value="UniProtKB-KW"/>
</dbReference>
<evidence type="ECO:0000256" key="3">
    <source>
        <dbReference type="ARBA" id="ARBA00022475"/>
    </source>
</evidence>
<dbReference type="InterPro" id="IPR001264">
    <property type="entry name" value="Glyco_trans_51"/>
</dbReference>